<comment type="similarity">
    <text evidence="4">In the C-terminal section; belongs to the glycosyl hydrolase 73 family.</text>
</comment>
<comment type="function">
    <text evidence="1">Flagellum-specific muramidase which hydrolyzes the peptidoglycan layer to assemble the rod structure in the periplasmic space.</text>
</comment>
<sequence>MKLDSAFDLGSAAYDANALQKLRNQAASSTPQAIKAVARQVEGVFVQMMLKSMRAAIPKGGLLDSSQADMYTSMYDQQVAQQLTGKGLGLADQMVRQLSRFTPAADGAAPSGTDKPAVPAAADKPTAADIPLRVGQDAVLTPLAPPPMWSGFSRHNDDPSYPDGDDDGQDSSAVSRHFTDRLSVPAMVASRQSGISHHLILAQAALESDWGRREIPTADGKPSYNLFGIKATGDWRGKTTTVTTTEYQNGQPIKVQQRFRVYDSYVDAINDYIHLLTENPRYRGVVSASRPEAAAYALQRAGYATDPDYGAKLVQIIGQLKNAARHVVTAYTHDLGNLF</sequence>
<organism evidence="13 14">
    <name type="scientific">Martelella alba</name>
    <dbReference type="NCBI Taxonomy" id="2590451"/>
    <lineage>
        <taxon>Bacteria</taxon>
        <taxon>Pseudomonadati</taxon>
        <taxon>Pseudomonadota</taxon>
        <taxon>Alphaproteobacteria</taxon>
        <taxon>Hyphomicrobiales</taxon>
        <taxon>Aurantimonadaceae</taxon>
        <taxon>Martelella</taxon>
    </lineage>
</organism>
<dbReference type="GO" id="GO:0016798">
    <property type="term" value="F:hydrolase activity, acting on glycosyl bonds"/>
    <property type="evidence" value="ECO:0007669"/>
    <property type="project" value="UniProtKB-KW"/>
</dbReference>
<gene>
    <name evidence="13" type="primary">flgJ</name>
    <name evidence="13" type="ORF">FCN80_03870</name>
</gene>
<evidence type="ECO:0000256" key="1">
    <source>
        <dbReference type="ARBA" id="ARBA00002954"/>
    </source>
</evidence>
<dbReference type="NCBIfam" id="TIGR02541">
    <property type="entry name" value="flagell_FlgJ"/>
    <property type="match status" value="1"/>
</dbReference>
<evidence type="ECO:0000256" key="9">
    <source>
        <dbReference type="ARBA" id="ARBA00023316"/>
    </source>
</evidence>
<keyword evidence="6" id="KW-0574">Periplasm</keyword>
<dbReference type="Gene3D" id="1.10.530.10">
    <property type="match status" value="1"/>
</dbReference>
<comment type="subcellular location">
    <subcellularLocation>
        <location evidence="2">Periplasm</location>
    </subcellularLocation>
</comment>
<dbReference type="Gene3D" id="2.10.70.40">
    <property type="entry name" value="peptidoglycan hydrolase"/>
    <property type="match status" value="1"/>
</dbReference>
<feature type="region of interest" description="Disordered" evidence="11">
    <location>
        <begin position="143"/>
        <end position="173"/>
    </location>
</feature>
<evidence type="ECO:0000256" key="5">
    <source>
        <dbReference type="ARBA" id="ARBA00013433"/>
    </source>
</evidence>
<feature type="domain" description="Mannosyl-glycoprotein endo-beta-N-acetylglucosamidase-like" evidence="12">
    <location>
        <begin position="169"/>
        <end position="332"/>
    </location>
</feature>
<dbReference type="InterPro" id="IPR019301">
    <property type="entry name" value="Flagellar_prot_FlgJ_N"/>
</dbReference>
<evidence type="ECO:0000256" key="11">
    <source>
        <dbReference type="SAM" id="MobiDB-lite"/>
    </source>
</evidence>
<dbReference type="InterPro" id="IPR013377">
    <property type="entry name" value="FlgJ"/>
</dbReference>
<evidence type="ECO:0000313" key="14">
    <source>
        <dbReference type="Proteomes" id="UP000305202"/>
    </source>
</evidence>
<evidence type="ECO:0000256" key="8">
    <source>
        <dbReference type="ARBA" id="ARBA00023295"/>
    </source>
</evidence>
<keyword evidence="13" id="KW-0966">Cell projection</keyword>
<dbReference type="Proteomes" id="UP000305202">
    <property type="component" value="Unassembled WGS sequence"/>
</dbReference>
<accession>A0ABY2SRA7</accession>
<evidence type="ECO:0000256" key="7">
    <source>
        <dbReference type="ARBA" id="ARBA00022801"/>
    </source>
</evidence>
<keyword evidence="14" id="KW-1185">Reference proteome</keyword>
<keyword evidence="8 13" id="KW-0326">Glycosidase</keyword>
<evidence type="ECO:0000313" key="13">
    <source>
        <dbReference type="EMBL" id="TKI08292.1"/>
    </source>
</evidence>
<dbReference type="PANTHER" id="PTHR33308">
    <property type="entry name" value="PEPTIDOGLYCAN HYDROLASE FLGJ"/>
    <property type="match status" value="1"/>
</dbReference>
<evidence type="ECO:0000256" key="4">
    <source>
        <dbReference type="ARBA" id="ARBA00007974"/>
    </source>
</evidence>
<evidence type="ECO:0000256" key="2">
    <source>
        <dbReference type="ARBA" id="ARBA00004418"/>
    </source>
</evidence>
<dbReference type="SMART" id="SM00047">
    <property type="entry name" value="LYZ2"/>
    <property type="match status" value="1"/>
</dbReference>
<evidence type="ECO:0000259" key="12">
    <source>
        <dbReference type="SMART" id="SM00047"/>
    </source>
</evidence>
<proteinExistence type="inferred from homology"/>
<reference evidence="13 14" key="1">
    <citation type="submission" date="2019-04" db="EMBL/GenBank/DDBJ databases">
        <authorList>
            <person name="Li M."/>
            <person name="Gao C."/>
        </authorList>
    </citation>
    <scope>NUCLEOTIDE SEQUENCE [LARGE SCALE GENOMIC DNA]</scope>
    <source>
        <strain evidence="13 14">BGMRC 2031</strain>
    </source>
</reference>
<dbReference type="InterPro" id="IPR002901">
    <property type="entry name" value="MGlyc_endo_b_GlcNAc-like_dom"/>
</dbReference>
<dbReference type="Pfam" id="PF01832">
    <property type="entry name" value="Glucosaminidase"/>
    <property type="match status" value="1"/>
</dbReference>
<keyword evidence="7 13" id="KW-0378">Hydrolase</keyword>
<evidence type="ECO:0000256" key="6">
    <source>
        <dbReference type="ARBA" id="ARBA00022764"/>
    </source>
</evidence>
<keyword evidence="9" id="KW-0961">Cell wall biogenesis/degradation</keyword>
<comment type="similarity">
    <text evidence="3">In the N-terminal section; belongs to the FlgJ family.</text>
</comment>
<comment type="caution">
    <text evidence="13">The sequence shown here is derived from an EMBL/GenBank/DDBJ whole genome shotgun (WGS) entry which is preliminary data.</text>
</comment>
<keyword evidence="13" id="KW-0969">Cilium</keyword>
<dbReference type="RefSeq" id="WP_136988565.1">
    <property type="nucleotide sequence ID" value="NZ_SZPQ01000002.1"/>
</dbReference>
<dbReference type="PANTHER" id="PTHR33308:SF9">
    <property type="entry name" value="PEPTIDOGLYCAN HYDROLASE FLGJ"/>
    <property type="match status" value="1"/>
</dbReference>
<dbReference type="Pfam" id="PF10135">
    <property type="entry name" value="Rod-binding"/>
    <property type="match status" value="1"/>
</dbReference>
<dbReference type="EMBL" id="SZPQ01000002">
    <property type="protein sequence ID" value="TKI08292.1"/>
    <property type="molecule type" value="Genomic_DNA"/>
</dbReference>
<feature type="compositionally biased region" description="Low complexity" evidence="11">
    <location>
        <begin position="113"/>
        <end position="123"/>
    </location>
</feature>
<dbReference type="PRINTS" id="PR01002">
    <property type="entry name" value="FLGFLGJ"/>
</dbReference>
<name>A0ABY2SRA7_9HYPH</name>
<keyword evidence="13" id="KW-0282">Flagellum</keyword>
<protein>
    <recommendedName>
        <fullName evidence="5">Peptidoglycan hydrolase FlgJ</fullName>
    </recommendedName>
    <alternativeName>
        <fullName evidence="10">Muramidase FlgJ</fullName>
    </alternativeName>
</protein>
<feature type="region of interest" description="Disordered" evidence="11">
    <location>
        <begin position="103"/>
        <end position="123"/>
    </location>
</feature>
<evidence type="ECO:0000256" key="3">
    <source>
        <dbReference type="ARBA" id="ARBA00006880"/>
    </source>
</evidence>
<dbReference type="InterPro" id="IPR051056">
    <property type="entry name" value="Glycosyl_Hydrolase_73"/>
</dbReference>
<evidence type="ECO:0000256" key="10">
    <source>
        <dbReference type="ARBA" id="ARBA00030835"/>
    </source>
</evidence>